<gene>
    <name evidence="1" type="ORF">CFR75_03900</name>
</gene>
<keyword evidence="2" id="KW-1185">Reference proteome</keyword>
<name>A0A318PK41_KOMXY</name>
<dbReference type="AlphaFoldDB" id="A0A318PK41"/>
<proteinExistence type="predicted"/>
<evidence type="ECO:0000313" key="2">
    <source>
        <dbReference type="Proteomes" id="UP000248257"/>
    </source>
</evidence>
<comment type="caution">
    <text evidence="1">The sequence shown here is derived from an EMBL/GenBank/DDBJ whole genome shotgun (WGS) entry which is preliminary data.</text>
</comment>
<dbReference type="Proteomes" id="UP000248257">
    <property type="component" value="Unassembled WGS sequence"/>
</dbReference>
<organism evidence="1 2">
    <name type="scientific">Komagataeibacter xylinus</name>
    <name type="common">Gluconacetobacter xylinus</name>
    <dbReference type="NCBI Taxonomy" id="28448"/>
    <lineage>
        <taxon>Bacteria</taxon>
        <taxon>Pseudomonadati</taxon>
        <taxon>Pseudomonadota</taxon>
        <taxon>Alphaproteobacteria</taxon>
        <taxon>Acetobacterales</taxon>
        <taxon>Acetobacteraceae</taxon>
        <taxon>Komagataeibacter</taxon>
    </lineage>
</organism>
<reference evidence="1 2" key="1">
    <citation type="submission" date="2017-07" db="EMBL/GenBank/DDBJ databases">
        <title>A draft genome sequence of Komagataeibacter xylinus LMG 1515.</title>
        <authorList>
            <person name="Skraban J."/>
            <person name="Cleenwerck I."/>
            <person name="Vandamme P."/>
            <person name="Trcek J."/>
        </authorList>
    </citation>
    <scope>NUCLEOTIDE SEQUENCE [LARGE SCALE GENOMIC DNA]</scope>
    <source>
        <strain evidence="1 2">LMG 1515</strain>
    </source>
</reference>
<dbReference type="EMBL" id="NKUC01000005">
    <property type="protein sequence ID" value="PYD57891.1"/>
    <property type="molecule type" value="Genomic_DNA"/>
</dbReference>
<dbReference type="STRING" id="1220579.GCA_001571345_00734"/>
<dbReference type="InterPro" id="IPR025412">
    <property type="entry name" value="DUF4304"/>
</dbReference>
<accession>A0A318PK41</accession>
<sequence length="149" mass="17044">MHEGRQMTYTRADMDRELKASVVPWLRQQGFRGSLTHFRRPGPDAIDLLTFQFDLRGGGYVLEVARCATQGYTMAWGEFISPRKVTAWHITRERERITPEDTYLKAKWFRFDQHTPQELAAVTIEKLSDPALWPSLPVAQPPSAASGPE</sequence>
<protein>
    <submittedName>
        <fullName evidence="1">Uncharacterized protein</fullName>
    </submittedName>
</protein>
<dbReference type="OrthoDB" id="6914375at2"/>
<evidence type="ECO:0000313" key="1">
    <source>
        <dbReference type="EMBL" id="PYD57891.1"/>
    </source>
</evidence>
<dbReference type="Pfam" id="PF14137">
    <property type="entry name" value="DUF4304"/>
    <property type="match status" value="1"/>
</dbReference>